<dbReference type="InterPro" id="IPR011050">
    <property type="entry name" value="Pectin_lyase_fold/virulence"/>
</dbReference>
<proteinExistence type="predicted"/>
<sequence length="736" mass="80645">MKKIIQIIMLLITTITFGQVPPELISFRAIALNSGGSPVTNTTIAIKFSILEGSASGTVIYEEVHHPTTDANGAYNLRIGEGTATTGTFSTIPWDSAAKYLKLSQDITNGTTFTVVGQPTQLVSVPYALYAKNALHVPVNSIETVNTVYEDLRLYTDVAPNKVIYVKGYYKEADGGDGFFIYRENENMPDNGGIYIQPNTANAHQGGDSSIKGRWVRQYDGYINAMYFGIMKYPDVYTAPYSTISNSSRIQTAIDYIADSRNPNSSTPNVPAPPHYSQQRGALALYFPSGHYYIDQPIVLKSEVHLIGEQGTLFEVAFGKDYPYMFEIPEGPVTRLCVENLQIDLGGERKQNPTTAGGFHFGARFVGGDTRFGGGVWGCSFKNIRITSANGNGIWLEGGEHSPGNNPGALDNQYLLFERVWIIRTSVNANCLKITGAINTTTFLQCNFEIPYVYNTDTVLTPVELGTNILITAVGDYSPVNGAVVSFINCATGGHVLRGFKIVNAENVTIDNCWIEDTEIAIDIQNSEGINILNSRFVNAAGVGSLLGASLPQGQGKCISVLDSHVTIERNFVQITDPNNVKLTEGELFIMGIGNNNVINSRNNCFHDIRQSETFGITEHEEIKNIHAWNYLGTANEWKSGLELSAKKVVLINKGINKPIDRINSSINSGETIFIRAEESDITFNAWNPVNELTGRNIYLGGPASVTLQQGHAAMFMKLDGVNNKERCVYQLVSIY</sequence>
<dbReference type="OrthoDB" id="9765957at2"/>
<evidence type="ECO:0000313" key="2">
    <source>
        <dbReference type="Proteomes" id="UP000319175"/>
    </source>
</evidence>
<dbReference type="InterPro" id="IPR012334">
    <property type="entry name" value="Pectin_lyas_fold"/>
</dbReference>
<reference evidence="1 2" key="1">
    <citation type="submission" date="2019-06" db="EMBL/GenBank/DDBJ databases">
        <title>Flavobacterium sp. MaA-Y11 from geoumgang.</title>
        <authorList>
            <person name="Jeong S."/>
        </authorList>
    </citation>
    <scope>NUCLEOTIDE SEQUENCE [LARGE SCALE GENOMIC DNA]</scope>
    <source>
        <strain evidence="1 2">MaA-Y11</strain>
    </source>
</reference>
<dbReference type="Gene3D" id="2.160.20.10">
    <property type="entry name" value="Single-stranded right-handed beta-helix, Pectin lyase-like"/>
    <property type="match status" value="1"/>
</dbReference>
<dbReference type="SUPFAM" id="SSF51126">
    <property type="entry name" value="Pectin lyase-like"/>
    <property type="match status" value="1"/>
</dbReference>
<dbReference type="Proteomes" id="UP000319175">
    <property type="component" value="Unassembled WGS sequence"/>
</dbReference>
<dbReference type="EMBL" id="VFJE01000056">
    <property type="protein sequence ID" value="TPD65571.1"/>
    <property type="molecule type" value="Genomic_DNA"/>
</dbReference>
<keyword evidence="2" id="KW-1185">Reference proteome</keyword>
<name>A0A501Q0U2_9FLAO</name>
<evidence type="ECO:0008006" key="3">
    <source>
        <dbReference type="Google" id="ProtNLM"/>
    </source>
</evidence>
<comment type="caution">
    <text evidence="1">The sequence shown here is derived from an EMBL/GenBank/DDBJ whole genome shotgun (WGS) entry which is preliminary data.</text>
</comment>
<dbReference type="RefSeq" id="WP_140001849.1">
    <property type="nucleotide sequence ID" value="NZ_VFJE01000056.1"/>
</dbReference>
<dbReference type="InterPro" id="IPR006626">
    <property type="entry name" value="PbH1"/>
</dbReference>
<protein>
    <recommendedName>
        <fullName evidence="3">Right-handed parallel beta-helix repeat-containing protein</fullName>
    </recommendedName>
</protein>
<evidence type="ECO:0000313" key="1">
    <source>
        <dbReference type="EMBL" id="TPD65571.1"/>
    </source>
</evidence>
<organism evidence="1 2">
    <name type="scientific">Flavobacterium microcysteis</name>
    <dbReference type="NCBI Taxonomy" id="2596891"/>
    <lineage>
        <taxon>Bacteria</taxon>
        <taxon>Pseudomonadati</taxon>
        <taxon>Bacteroidota</taxon>
        <taxon>Flavobacteriia</taxon>
        <taxon>Flavobacteriales</taxon>
        <taxon>Flavobacteriaceae</taxon>
        <taxon>Flavobacterium</taxon>
    </lineage>
</organism>
<gene>
    <name evidence="1" type="ORF">FJA49_15365</name>
</gene>
<reference evidence="1 2" key="2">
    <citation type="submission" date="2019-06" db="EMBL/GenBank/DDBJ databases">
        <authorList>
            <person name="Seo Y."/>
        </authorList>
    </citation>
    <scope>NUCLEOTIDE SEQUENCE [LARGE SCALE GENOMIC DNA]</scope>
    <source>
        <strain evidence="1 2">MaA-Y11</strain>
    </source>
</reference>
<dbReference type="SMART" id="SM00710">
    <property type="entry name" value="PbH1"/>
    <property type="match status" value="3"/>
</dbReference>
<accession>A0A501Q0U2</accession>
<dbReference type="AlphaFoldDB" id="A0A501Q0U2"/>